<comment type="caution">
    <text evidence="9">The sequence shown here is derived from an EMBL/GenBank/DDBJ whole genome shotgun (WGS) entry which is preliminary data.</text>
</comment>
<gene>
    <name evidence="9" type="ORF">SEMRO_1191_G250880.1</name>
</gene>
<evidence type="ECO:0000256" key="6">
    <source>
        <dbReference type="SAM" id="MobiDB-lite"/>
    </source>
</evidence>
<evidence type="ECO:0000256" key="1">
    <source>
        <dbReference type="ARBA" id="ARBA00004653"/>
    </source>
</evidence>
<sequence length="508" mass="57133">MFGRHVGESSVIEPTINAACQVDWPKDKLCIEILDDSSDKTSEIIETIGAQWREKGVNCVRLTRPNRIGYKLGSLHAHSPDVQGELVALFDADHRCEPDYLRKAIPHFFNRDGSPRTKIRLVATPWAYYNTHQNLLTEYDSLVLDYVFGVDRVGLAGAQNLFGFNGTGGVWRQAAIDVAGGWKWDTVTEDLDTSILAHMQGYEFVYLRHSPDIALNVKLGAVFHLTVSMTYPIALVSVLLKPVVASFGAFTLGLLLYVKGFNTFVFVLGILTASFGKVSRNGHYQSFWSRLARAVCMLLHYQIQRSQPLHKNETDSVVVSETNTNDKTKQDNNSKKKKKKSYENEHIKAILGLVFAVYDWIWIAINVRSRAVTEDPIAIFMGIFVPLLASIGYTYMQGLFLYELVLRYLEKRKRQSKAFQVLQPLNKGAATRQNDNIAKKTKEGHLAELFDNSSTHDDISEHTAYSLLVGVMLPPDSIQVADSTREHFRSRVLSLDTPLQPDPPAILN</sequence>
<dbReference type="Gene3D" id="3.90.550.10">
    <property type="entry name" value="Spore Coat Polysaccharide Biosynthesis Protein SpsA, Chain A"/>
    <property type="match status" value="1"/>
</dbReference>
<dbReference type="Proteomes" id="UP001153069">
    <property type="component" value="Unassembled WGS sequence"/>
</dbReference>
<feature type="transmembrane region" description="Helical" evidence="7">
    <location>
        <begin position="377"/>
        <end position="405"/>
    </location>
</feature>
<dbReference type="Pfam" id="PF13632">
    <property type="entry name" value="Glyco_trans_2_3"/>
    <property type="match status" value="1"/>
</dbReference>
<dbReference type="PANTHER" id="PTHR32044">
    <property type="entry name" value="GLUCOMANNAN 4-BETA-MANNOSYLTRANSFERASE 9"/>
    <property type="match status" value="1"/>
</dbReference>
<dbReference type="AlphaFoldDB" id="A0A9N8HN98"/>
<dbReference type="GO" id="GO:0016757">
    <property type="term" value="F:glycosyltransferase activity"/>
    <property type="evidence" value="ECO:0007669"/>
    <property type="project" value="UniProtKB-ARBA"/>
</dbReference>
<keyword evidence="4 7" id="KW-1133">Transmembrane helix</keyword>
<evidence type="ECO:0000259" key="8">
    <source>
        <dbReference type="Pfam" id="PF13632"/>
    </source>
</evidence>
<dbReference type="OrthoDB" id="72851at2759"/>
<organism evidence="9 10">
    <name type="scientific">Seminavis robusta</name>
    <dbReference type="NCBI Taxonomy" id="568900"/>
    <lineage>
        <taxon>Eukaryota</taxon>
        <taxon>Sar</taxon>
        <taxon>Stramenopiles</taxon>
        <taxon>Ochrophyta</taxon>
        <taxon>Bacillariophyta</taxon>
        <taxon>Bacillariophyceae</taxon>
        <taxon>Bacillariophycidae</taxon>
        <taxon>Naviculales</taxon>
        <taxon>Naviculaceae</taxon>
        <taxon>Seminavis</taxon>
    </lineage>
</organism>
<accession>A0A9N8HN98</accession>
<evidence type="ECO:0000313" key="9">
    <source>
        <dbReference type="EMBL" id="CAB9521393.1"/>
    </source>
</evidence>
<comment type="subcellular location">
    <subcellularLocation>
        <location evidence="1">Golgi apparatus membrane</location>
        <topology evidence="1">Multi-pass membrane protein</topology>
    </subcellularLocation>
</comment>
<dbReference type="InterPro" id="IPR001173">
    <property type="entry name" value="Glyco_trans_2-like"/>
</dbReference>
<feature type="transmembrane region" description="Helical" evidence="7">
    <location>
        <begin position="219"/>
        <end position="240"/>
    </location>
</feature>
<dbReference type="PANTHER" id="PTHR32044:SF80">
    <property type="entry name" value="XYLOGLUCAN GLYCOSYLTRANSFERASE 2-RELATED"/>
    <property type="match status" value="1"/>
</dbReference>
<evidence type="ECO:0000256" key="3">
    <source>
        <dbReference type="ARBA" id="ARBA00022692"/>
    </source>
</evidence>
<protein>
    <submittedName>
        <fullName evidence="9">Glucomannan 4-beta-mannosyltransferase</fullName>
    </submittedName>
</protein>
<dbReference type="EMBL" id="CAICTM010001189">
    <property type="protein sequence ID" value="CAB9521393.1"/>
    <property type="molecule type" value="Genomic_DNA"/>
</dbReference>
<evidence type="ECO:0000256" key="4">
    <source>
        <dbReference type="ARBA" id="ARBA00022989"/>
    </source>
</evidence>
<keyword evidence="5 7" id="KW-0472">Membrane</keyword>
<feature type="domain" description="Glycosyltransferase 2-like" evidence="8">
    <location>
        <begin position="87"/>
        <end position="209"/>
    </location>
</feature>
<keyword evidence="10" id="KW-1185">Reference proteome</keyword>
<keyword evidence="3 7" id="KW-0812">Transmembrane</keyword>
<evidence type="ECO:0000256" key="2">
    <source>
        <dbReference type="ARBA" id="ARBA00022679"/>
    </source>
</evidence>
<feature type="compositionally biased region" description="Polar residues" evidence="6">
    <location>
        <begin position="312"/>
        <end position="321"/>
    </location>
</feature>
<feature type="region of interest" description="Disordered" evidence="6">
    <location>
        <begin position="312"/>
        <end position="339"/>
    </location>
</feature>
<name>A0A9N8HN98_9STRA</name>
<feature type="transmembrane region" description="Helical" evidence="7">
    <location>
        <begin position="246"/>
        <end position="271"/>
    </location>
</feature>
<evidence type="ECO:0000313" key="10">
    <source>
        <dbReference type="Proteomes" id="UP001153069"/>
    </source>
</evidence>
<dbReference type="SUPFAM" id="SSF53448">
    <property type="entry name" value="Nucleotide-diphospho-sugar transferases"/>
    <property type="match status" value="1"/>
</dbReference>
<feature type="compositionally biased region" description="Basic and acidic residues" evidence="6">
    <location>
        <begin position="324"/>
        <end position="334"/>
    </location>
</feature>
<dbReference type="GO" id="GO:0000139">
    <property type="term" value="C:Golgi membrane"/>
    <property type="evidence" value="ECO:0007669"/>
    <property type="project" value="UniProtKB-SubCell"/>
</dbReference>
<keyword evidence="2" id="KW-0808">Transferase</keyword>
<feature type="transmembrane region" description="Helical" evidence="7">
    <location>
        <begin position="346"/>
        <end position="365"/>
    </location>
</feature>
<reference evidence="9" key="1">
    <citation type="submission" date="2020-06" db="EMBL/GenBank/DDBJ databases">
        <authorList>
            <consortium name="Plant Systems Biology data submission"/>
        </authorList>
    </citation>
    <scope>NUCLEOTIDE SEQUENCE</scope>
    <source>
        <strain evidence="9">D6</strain>
    </source>
</reference>
<dbReference type="InterPro" id="IPR029044">
    <property type="entry name" value="Nucleotide-diphossugar_trans"/>
</dbReference>
<evidence type="ECO:0000256" key="7">
    <source>
        <dbReference type="SAM" id="Phobius"/>
    </source>
</evidence>
<proteinExistence type="predicted"/>
<evidence type="ECO:0000256" key="5">
    <source>
        <dbReference type="ARBA" id="ARBA00023136"/>
    </source>
</evidence>